<keyword evidence="3" id="KW-1185">Reference proteome</keyword>
<reference evidence="2 3" key="1">
    <citation type="journal article" date="2023" name="Plants (Basel)">
        <title>Bridging the Gap: Combining Genomics and Transcriptomics Approaches to Understand Stylosanthes scabra, an Orphan Legume from the Brazilian Caatinga.</title>
        <authorList>
            <person name="Ferreira-Neto J.R.C."/>
            <person name="da Silva M.D."/>
            <person name="Binneck E."/>
            <person name="de Melo N.F."/>
            <person name="da Silva R.H."/>
            <person name="de Melo A.L.T.M."/>
            <person name="Pandolfi V."/>
            <person name="Bustamante F.O."/>
            <person name="Brasileiro-Vidal A.C."/>
            <person name="Benko-Iseppon A.M."/>
        </authorList>
    </citation>
    <scope>NUCLEOTIDE SEQUENCE [LARGE SCALE GENOMIC DNA]</scope>
    <source>
        <tissue evidence="2">Leaves</tissue>
    </source>
</reference>
<dbReference type="PANTHER" id="PTHR33784">
    <property type="entry name" value="OS05G0482100 PROTEIN"/>
    <property type="match status" value="1"/>
</dbReference>
<evidence type="ECO:0000313" key="2">
    <source>
        <dbReference type="EMBL" id="MED6186913.1"/>
    </source>
</evidence>
<sequence length="278" mass="31603">MGRLVKSPHYQCNDADGITKRLHVSHFWRSRGFEAPKMGSQRRLVTLPPDVWAKIASDVVHSSVRDLSSMRCVSTEFWDAGAAEIVFTRTAMVDEWRRAWLSDAGKEYAPQFHERFIQCGNHELLYRDGMRHAFLDDNTDVAISMLLKPAREGHVAAAYVYCMLVLLGDKGDRERAEAIEMFSALEHSPGLAACRSAVKRHGDYMWIDGRRIPWMEPKREVCSSGSCPTRGKMHRIHKEARINGGFDCDNVDGAGRDVQCGLCRADYEIIMFVDLFDF</sequence>
<accession>A0ABU6WQD2</accession>
<name>A0ABU6WQD2_9FABA</name>
<protein>
    <recommendedName>
        <fullName evidence="1">At2g35280-like TPR domain-containing protein</fullName>
    </recommendedName>
</protein>
<comment type="caution">
    <text evidence="2">The sequence shown here is derived from an EMBL/GenBank/DDBJ whole genome shotgun (WGS) entry which is preliminary data.</text>
</comment>
<dbReference type="PANTHER" id="PTHR33784:SF47">
    <property type="entry name" value="F-BOX PLANT-LIKE PROTEIN"/>
    <property type="match status" value="1"/>
</dbReference>
<feature type="domain" description="At2g35280-like TPR" evidence="1">
    <location>
        <begin position="109"/>
        <end position="200"/>
    </location>
</feature>
<dbReference type="Pfam" id="PF23310">
    <property type="entry name" value="TPR_27"/>
    <property type="match status" value="1"/>
</dbReference>
<evidence type="ECO:0000259" key="1">
    <source>
        <dbReference type="Pfam" id="PF23310"/>
    </source>
</evidence>
<dbReference type="EMBL" id="JASCZI010182063">
    <property type="protein sequence ID" value="MED6186913.1"/>
    <property type="molecule type" value="Genomic_DNA"/>
</dbReference>
<organism evidence="2 3">
    <name type="scientific">Stylosanthes scabra</name>
    <dbReference type="NCBI Taxonomy" id="79078"/>
    <lineage>
        <taxon>Eukaryota</taxon>
        <taxon>Viridiplantae</taxon>
        <taxon>Streptophyta</taxon>
        <taxon>Embryophyta</taxon>
        <taxon>Tracheophyta</taxon>
        <taxon>Spermatophyta</taxon>
        <taxon>Magnoliopsida</taxon>
        <taxon>eudicotyledons</taxon>
        <taxon>Gunneridae</taxon>
        <taxon>Pentapetalae</taxon>
        <taxon>rosids</taxon>
        <taxon>fabids</taxon>
        <taxon>Fabales</taxon>
        <taxon>Fabaceae</taxon>
        <taxon>Papilionoideae</taxon>
        <taxon>50 kb inversion clade</taxon>
        <taxon>dalbergioids sensu lato</taxon>
        <taxon>Dalbergieae</taxon>
        <taxon>Pterocarpus clade</taxon>
        <taxon>Stylosanthes</taxon>
    </lineage>
</organism>
<dbReference type="InterPro" id="IPR057136">
    <property type="entry name" value="At2g35280_TPR_dom"/>
</dbReference>
<proteinExistence type="predicted"/>
<evidence type="ECO:0000313" key="3">
    <source>
        <dbReference type="Proteomes" id="UP001341840"/>
    </source>
</evidence>
<dbReference type="InterPro" id="IPR040338">
    <property type="entry name" value="At1g67623-like"/>
</dbReference>
<gene>
    <name evidence="2" type="ORF">PIB30_071278</name>
</gene>
<dbReference type="Proteomes" id="UP001341840">
    <property type="component" value="Unassembled WGS sequence"/>
</dbReference>